<proteinExistence type="predicted"/>
<accession>A0AAE8BGG3</accession>
<dbReference type="KEGG" id="vg:77953074"/>
<name>A0AAE8BGG3_9CAUD</name>
<sequence length="200" mass="22534">MIIVTGTNSKKVNDPVFLSARKFMEERIQRLEAQGPSEELTIAKERYTGLTAKDVIIEPPVSFDSGIIRCCFVSRKTGFFRADIKVEKVDVRLIFNEFSVPITEYDTVDDLIDSVKVDQQIAGLVFIKSTNKYGIVMSVTDVTPDNAQRIMGDIYWDKIVTNDMPMDPAEYNSGVFRVEAVNIDPLDGQLFIIEDIKAIP</sequence>
<organism evidence="1 2">
    <name type="scientific">Kosakonia phage Kc263</name>
    <dbReference type="NCBI Taxonomy" id="2863194"/>
    <lineage>
        <taxon>Viruses</taxon>
        <taxon>Duplodnaviria</taxon>
        <taxon>Heunggongvirae</taxon>
        <taxon>Uroviricota</taxon>
        <taxon>Caudoviricetes</taxon>
        <taxon>Chimalliviridae</taxon>
        <taxon>Branisovskavirus</taxon>
        <taxon>Branisovskavirus Kc263</taxon>
    </lineage>
</organism>
<dbReference type="Proteomes" id="UP000828443">
    <property type="component" value="Segment"/>
</dbReference>
<protein>
    <submittedName>
        <fullName evidence="1">Uncharacterized protein</fullName>
    </submittedName>
</protein>
<keyword evidence="2" id="KW-1185">Reference proteome</keyword>
<dbReference type="RefSeq" id="YP_010676709.1">
    <property type="nucleotide sequence ID" value="NC_071015.1"/>
</dbReference>
<reference evidence="1" key="1">
    <citation type="journal article" date="2021" name="Viruses">
        <title>Novel Viruses That Lyse Plant and Human Strains of Kosakonia cowanii.</title>
        <authorList>
            <person name="Petrzik K."/>
            <person name="Brazdova S."/>
            <person name="Krawczyk K."/>
        </authorList>
    </citation>
    <scope>NUCLEOTIDE SEQUENCE</scope>
</reference>
<dbReference type="GeneID" id="77953074"/>
<dbReference type="EMBL" id="MZ348422">
    <property type="protein sequence ID" value="QYN79897.1"/>
    <property type="molecule type" value="Genomic_DNA"/>
</dbReference>
<evidence type="ECO:0000313" key="2">
    <source>
        <dbReference type="Proteomes" id="UP000828443"/>
    </source>
</evidence>
<evidence type="ECO:0000313" key="1">
    <source>
        <dbReference type="EMBL" id="QYN79897.1"/>
    </source>
</evidence>